<keyword evidence="7 12" id="KW-0798">TonB box</keyword>
<dbReference type="CDD" id="cd01347">
    <property type="entry name" value="ligand_gated_channel"/>
    <property type="match status" value="1"/>
</dbReference>
<dbReference type="InterPro" id="IPR037066">
    <property type="entry name" value="Plug_dom_sf"/>
</dbReference>
<keyword evidence="9 16" id="KW-0675">Receptor</keyword>
<evidence type="ECO:0000256" key="2">
    <source>
        <dbReference type="ARBA" id="ARBA00008143"/>
    </source>
</evidence>
<dbReference type="GO" id="GO:0015344">
    <property type="term" value="F:siderophore uptake transmembrane transporter activity"/>
    <property type="evidence" value="ECO:0007669"/>
    <property type="project" value="TreeGrafter"/>
</dbReference>
<evidence type="ECO:0000256" key="9">
    <source>
        <dbReference type="ARBA" id="ARBA00023170"/>
    </source>
</evidence>
<dbReference type="InterPro" id="IPR000531">
    <property type="entry name" value="Beta-barrel_TonB"/>
</dbReference>
<dbReference type="PROSITE" id="PS52016">
    <property type="entry name" value="TONB_DEPENDENT_REC_3"/>
    <property type="match status" value="1"/>
</dbReference>
<dbReference type="GO" id="GO:0044718">
    <property type="term" value="P:siderophore transmembrane transport"/>
    <property type="evidence" value="ECO:0007669"/>
    <property type="project" value="TreeGrafter"/>
</dbReference>
<feature type="chain" id="PRO_5032349174" evidence="13">
    <location>
        <begin position="21"/>
        <end position="667"/>
    </location>
</feature>
<evidence type="ECO:0000256" key="6">
    <source>
        <dbReference type="ARBA" id="ARBA00022729"/>
    </source>
</evidence>
<feature type="signal peptide" evidence="13">
    <location>
        <begin position="1"/>
        <end position="20"/>
    </location>
</feature>
<dbReference type="PANTHER" id="PTHR30069">
    <property type="entry name" value="TONB-DEPENDENT OUTER MEMBRANE RECEPTOR"/>
    <property type="match status" value="1"/>
</dbReference>
<feature type="domain" description="TonB-dependent receptor plug" evidence="15">
    <location>
        <begin position="41"/>
        <end position="147"/>
    </location>
</feature>
<evidence type="ECO:0000256" key="8">
    <source>
        <dbReference type="ARBA" id="ARBA00023136"/>
    </source>
</evidence>
<dbReference type="PANTHER" id="PTHR30069:SF29">
    <property type="entry name" value="HEMOGLOBIN AND HEMOGLOBIN-HAPTOGLOBIN-BINDING PROTEIN 1-RELATED"/>
    <property type="match status" value="1"/>
</dbReference>
<dbReference type="InterPro" id="IPR012910">
    <property type="entry name" value="Plug_dom"/>
</dbReference>
<dbReference type="EMBL" id="JACBKA010000006">
    <property type="protein sequence ID" value="NYA27115.1"/>
    <property type="molecule type" value="Genomic_DNA"/>
</dbReference>
<dbReference type="Pfam" id="PF07715">
    <property type="entry name" value="Plug"/>
    <property type="match status" value="1"/>
</dbReference>
<evidence type="ECO:0000256" key="12">
    <source>
        <dbReference type="RuleBase" id="RU003357"/>
    </source>
</evidence>
<dbReference type="Gene3D" id="2.170.130.10">
    <property type="entry name" value="TonB-dependent receptor, plug domain"/>
    <property type="match status" value="1"/>
</dbReference>
<proteinExistence type="inferred from homology"/>
<evidence type="ECO:0000256" key="7">
    <source>
        <dbReference type="ARBA" id="ARBA00023077"/>
    </source>
</evidence>
<keyword evidence="4 11" id="KW-1134">Transmembrane beta strand</keyword>
<keyword evidence="5 11" id="KW-0812">Transmembrane</keyword>
<evidence type="ECO:0000256" key="11">
    <source>
        <dbReference type="PROSITE-ProRule" id="PRU01360"/>
    </source>
</evidence>
<evidence type="ECO:0000256" key="13">
    <source>
        <dbReference type="SAM" id="SignalP"/>
    </source>
</evidence>
<comment type="subcellular location">
    <subcellularLocation>
        <location evidence="1 11">Cell outer membrane</location>
        <topology evidence="1 11">Multi-pass membrane protein</topology>
    </subcellularLocation>
</comment>
<feature type="domain" description="TonB-dependent receptor-like beta-barrel" evidence="14">
    <location>
        <begin position="176"/>
        <end position="641"/>
    </location>
</feature>
<dbReference type="InterPro" id="IPR039426">
    <property type="entry name" value="TonB-dep_rcpt-like"/>
</dbReference>
<comment type="similarity">
    <text evidence="2">Belongs to the TonB-dependent receptor family. Hemoglobin/haptoglobin binding protein subfamily.</text>
</comment>
<name>A0A852Q3E1_HAEHA</name>
<dbReference type="RefSeq" id="WP_179227482.1">
    <property type="nucleotide sequence ID" value="NZ_JACBKA010000006.1"/>
</dbReference>
<dbReference type="SUPFAM" id="SSF56935">
    <property type="entry name" value="Porins"/>
    <property type="match status" value="1"/>
</dbReference>
<organism evidence="16 17">
    <name type="scientific">Haemophilus haemolyticus</name>
    <dbReference type="NCBI Taxonomy" id="726"/>
    <lineage>
        <taxon>Bacteria</taxon>
        <taxon>Pseudomonadati</taxon>
        <taxon>Pseudomonadota</taxon>
        <taxon>Gammaproteobacteria</taxon>
        <taxon>Pasteurellales</taxon>
        <taxon>Pasteurellaceae</taxon>
        <taxon>Haemophilus</taxon>
    </lineage>
</organism>
<keyword evidence="6 13" id="KW-0732">Signal</keyword>
<dbReference type="InterPro" id="IPR036942">
    <property type="entry name" value="Beta-barrel_TonB_sf"/>
</dbReference>
<dbReference type="Pfam" id="PF00593">
    <property type="entry name" value="TonB_dep_Rec_b-barrel"/>
    <property type="match status" value="1"/>
</dbReference>
<gene>
    <name evidence="16" type="ORF">HZI69_04595</name>
</gene>
<reference evidence="16 17" key="1">
    <citation type="submission" date="2020-07" db="EMBL/GenBank/DDBJ databases">
        <title>Genus Haemophilus, Bergeys manual.</title>
        <authorList>
            <person name="Noerskov-Lauritsen N."/>
        </authorList>
    </citation>
    <scope>NUCLEOTIDE SEQUENCE [LARGE SCALE GENOMIC DNA]</scope>
    <source>
        <strain evidence="16 17">CCUG30047</strain>
    </source>
</reference>
<protein>
    <submittedName>
        <fullName evidence="16">TonB-dependent receptor</fullName>
    </submittedName>
</protein>
<sequence>MKTNLITTALLLSASAFVQAETKTELEPINVYSAYATPVNQDQTASSVTVLTEKDFAERNATYVSDVLKTVPGVAMGANGGRGALTSLFLRGANSNQTAVIIDGVKMKPANNLGYDFGGLTLSNIERIEVLRGEQSALWGSDAMGGVIYITTKSGLYKDKPFNVDFDFGAGSNRTRDGSVTVSGYNNGFYYALHGDSHRTSGISAQSQNKFYYTSTTGKPLSTGGNTERDIFHKDNFSLRLGYDDNNKGVEILTSHSSQTAHYDELYARNETFYDDRARTKETLVKMSGYLGSDQDLFKHKISVSNLKTDSDTFTTESIAVPDPLPSNPYNYTVIGAKPSHSGYDSKKLNTNYQLDINFDQDGYIKQGVSLLAEYQRAVHNSTTYIPRNEKKLTEKSVATEYRLFTDDDHSLSVSGRFTENSQFENAFTGRIAGAYRLSSNFRTHASLGSAIQNPTLTDYYGYSGTYKGNTDLKPAKSLGGEFGLLMETNDKSHSLDVTYFARNVKNFITSNLSYTNAINLEGTTKVKGVEVVYNGKITKDLTAYANYTYTQTKNSTGIELNRRPKHSANAGLAYQITEKLGATANINYVGKRRDVHIEYLMPGWKFQSSNVKSPSYTLVNLGVNYQLIPNLNIYANLNNLFNKKYENVVGYGQDGRNVYVGLKGSF</sequence>
<keyword evidence="10 11" id="KW-0998">Cell outer membrane</keyword>
<keyword evidence="8 11" id="KW-0472">Membrane</keyword>
<dbReference type="AlphaFoldDB" id="A0A852Q3E1"/>
<keyword evidence="3 11" id="KW-0813">Transport</keyword>
<dbReference type="Proteomes" id="UP000590599">
    <property type="component" value="Unassembled WGS sequence"/>
</dbReference>
<evidence type="ECO:0000256" key="1">
    <source>
        <dbReference type="ARBA" id="ARBA00004571"/>
    </source>
</evidence>
<evidence type="ECO:0000313" key="16">
    <source>
        <dbReference type="EMBL" id="NYA27115.1"/>
    </source>
</evidence>
<comment type="caution">
    <text evidence="16">The sequence shown here is derived from an EMBL/GenBank/DDBJ whole genome shotgun (WGS) entry which is preliminary data.</text>
</comment>
<accession>A0A852Q3E1</accession>
<evidence type="ECO:0000256" key="3">
    <source>
        <dbReference type="ARBA" id="ARBA00022448"/>
    </source>
</evidence>
<dbReference type="Gene3D" id="2.40.170.20">
    <property type="entry name" value="TonB-dependent receptor, beta-barrel domain"/>
    <property type="match status" value="1"/>
</dbReference>
<dbReference type="GO" id="GO:0009279">
    <property type="term" value="C:cell outer membrane"/>
    <property type="evidence" value="ECO:0007669"/>
    <property type="project" value="UniProtKB-SubCell"/>
</dbReference>
<evidence type="ECO:0000313" key="17">
    <source>
        <dbReference type="Proteomes" id="UP000590599"/>
    </source>
</evidence>
<evidence type="ECO:0000256" key="5">
    <source>
        <dbReference type="ARBA" id="ARBA00022692"/>
    </source>
</evidence>
<evidence type="ECO:0000259" key="14">
    <source>
        <dbReference type="Pfam" id="PF00593"/>
    </source>
</evidence>
<evidence type="ECO:0000259" key="15">
    <source>
        <dbReference type="Pfam" id="PF07715"/>
    </source>
</evidence>
<evidence type="ECO:0000256" key="10">
    <source>
        <dbReference type="ARBA" id="ARBA00023237"/>
    </source>
</evidence>
<evidence type="ECO:0000256" key="4">
    <source>
        <dbReference type="ARBA" id="ARBA00022452"/>
    </source>
</evidence>